<dbReference type="Pfam" id="PF01547">
    <property type="entry name" value="SBP_bac_1"/>
    <property type="match status" value="1"/>
</dbReference>
<reference evidence="2 3" key="1">
    <citation type="submission" date="2018-09" db="EMBL/GenBank/DDBJ databases">
        <title>Paenibacillus SK2017-BO5.</title>
        <authorList>
            <person name="Piskunova J.V."/>
            <person name="Dubiley S.A."/>
            <person name="Severinov K.V."/>
        </authorList>
    </citation>
    <scope>NUCLEOTIDE SEQUENCE [LARGE SCALE GENOMIC DNA]</scope>
    <source>
        <strain evidence="2 3">BO5</strain>
    </source>
</reference>
<dbReference type="OrthoDB" id="2498644at2"/>
<dbReference type="InterPro" id="IPR006059">
    <property type="entry name" value="SBP"/>
</dbReference>
<dbReference type="InterPro" id="IPR050490">
    <property type="entry name" value="Bact_solute-bd_prot1"/>
</dbReference>
<dbReference type="AlphaFoldDB" id="A0A3A3GPI3"/>
<dbReference type="Proteomes" id="UP000266177">
    <property type="component" value="Unassembled WGS sequence"/>
</dbReference>
<accession>A0A3A3GPI3</accession>
<organism evidence="2 3">
    <name type="scientific">Paenibacillus thiaminolyticus</name>
    <name type="common">Bacillus thiaminolyticus</name>
    <dbReference type="NCBI Taxonomy" id="49283"/>
    <lineage>
        <taxon>Bacteria</taxon>
        <taxon>Bacillati</taxon>
        <taxon>Bacillota</taxon>
        <taxon>Bacilli</taxon>
        <taxon>Bacillales</taxon>
        <taxon>Paenibacillaceae</taxon>
        <taxon>Paenibacillus</taxon>
    </lineage>
</organism>
<name>A0A3A3GPI3_PANTH</name>
<protein>
    <submittedName>
        <fullName evidence="2">Extracellular solute-binding protein</fullName>
    </submittedName>
</protein>
<comment type="caution">
    <text evidence="2">The sequence shown here is derived from an EMBL/GenBank/DDBJ whole genome shotgun (WGS) entry which is preliminary data.</text>
</comment>
<dbReference type="PROSITE" id="PS51257">
    <property type="entry name" value="PROKAR_LIPOPROTEIN"/>
    <property type="match status" value="1"/>
</dbReference>
<dbReference type="PANTHER" id="PTHR43649">
    <property type="entry name" value="ARABINOSE-BINDING PROTEIN-RELATED"/>
    <property type="match status" value="1"/>
</dbReference>
<sequence>MRRQRIWISVVAIMTVLSLIGCSSTKTGQGAEGGEGDSKQLRQLMLFDRFEPNGDAVAQYLKEKTGYTVKYEMLPAENADEKLNLLMANKEPYDVLKLAPAQYYQLVSAGALEPLDDLIEKYGTNMKQVIGPDSWVSARYEGQTYAIPETGGGNGSASYALVVRKDWLDELNLKEPTNLDELVTVLKAFKEKKSVIPLTGGKAPVHPDIASVFGLTTAWLERDGKIIHSVEAPEMKEYLAFMSQLYQEGLIDSEWGINTADKSIEKMASGKAGMYSPGWWVAPNLVNALAKNFPDAKLEIVPVLKDKAGVARVGSAGTTTNYYIAVPKFSKHKEEAVKWLDLKFDKDIFKGIAIGEEGVHHTFENGVYTPNMPKFADERSNASAFLTGVDEKNYPTYWQARLKKNPVVENYFVTFQKNAEGLIIVDPMSSAPPIPDISKNLQRLNKFQEDTFINFVSGAEPLDNYDQFLAEWHAQGGEAMVKAANEWYASKR</sequence>
<gene>
    <name evidence="2" type="ORF">DQX05_00855</name>
</gene>
<proteinExistence type="predicted"/>
<dbReference type="PANTHER" id="PTHR43649:SF12">
    <property type="entry name" value="DIACETYLCHITOBIOSE BINDING PROTEIN DASA"/>
    <property type="match status" value="1"/>
</dbReference>
<dbReference type="EMBL" id="QYZD01000001">
    <property type="protein sequence ID" value="RJG26998.1"/>
    <property type="molecule type" value="Genomic_DNA"/>
</dbReference>
<evidence type="ECO:0000256" key="1">
    <source>
        <dbReference type="SAM" id="SignalP"/>
    </source>
</evidence>
<dbReference type="CDD" id="cd13580">
    <property type="entry name" value="PBP2_AlgQ_like_1"/>
    <property type="match status" value="1"/>
</dbReference>
<keyword evidence="1" id="KW-0732">Signal</keyword>
<dbReference type="Gene3D" id="3.40.190.10">
    <property type="entry name" value="Periplasmic binding protein-like II"/>
    <property type="match status" value="3"/>
</dbReference>
<evidence type="ECO:0000313" key="3">
    <source>
        <dbReference type="Proteomes" id="UP000266177"/>
    </source>
</evidence>
<feature type="chain" id="PRO_5038771473" evidence="1">
    <location>
        <begin position="24"/>
        <end position="492"/>
    </location>
</feature>
<dbReference type="SUPFAM" id="SSF53850">
    <property type="entry name" value="Periplasmic binding protein-like II"/>
    <property type="match status" value="1"/>
</dbReference>
<evidence type="ECO:0000313" key="2">
    <source>
        <dbReference type="EMBL" id="RJG26998.1"/>
    </source>
</evidence>
<dbReference type="RefSeq" id="WP_119790724.1">
    <property type="nucleotide sequence ID" value="NZ_QYZD01000001.1"/>
</dbReference>
<feature type="signal peptide" evidence="1">
    <location>
        <begin position="1"/>
        <end position="23"/>
    </location>
</feature>